<dbReference type="EMBL" id="PDVP01000020">
    <property type="protein sequence ID" value="PHP64961.1"/>
    <property type="molecule type" value="Genomic_DNA"/>
</dbReference>
<comment type="caution">
    <text evidence="1">The sequence shown here is derived from an EMBL/GenBank/DDBJ whole genome shotgun (WGS) entry which is preliminary data.</text>
</comment>
<evidence type="ECO:0000313" key="2">
    <source>
        <dbReference type="Proteomes" id="UP000221168"/>
    </source>
</evidence>
<accession>A0A2G1QHM6</accession>
<sequence length="114" mass="12508">MSENANPFQPVEIDEVDRKLAETATRKRIPSLSVSAILPDDAAPQAPIPAAKERPVQAPRKPLSIEIPDYLARELKIAAATQAVTLRHIVLSALMEAGYTVKPADMEEDGRRLR</sequence>
<keyword evidence="2" id="KW-1185">Reference proteome</keyword>
<protein>
    <submittedName>
        <fullName evidence="1">Uncharacterized protein</fullName>
    </submittedName>
</protein>
<proteinExistence type="predicted"/>
<dbReference type="RefSeq" id="WP_099308494.1">
    <property type="nucleotide sequence ID" value="NZ_PDVP01000020.1"/>
</dbReference>
<gene>
    <name evidence="1" type="ORF">CSC94_21755</name>
</gene>
<dbReference type="AlphaFoldDB" id="A0A2G1QHM6"/>
<organism evidence="1 2">
    <name type="scientific">Zhengella mangrovi</name>
    <dbReference type="NCBI Taxonomy" id="1982044"/>
    <lineage>
        <taxon>Bacteria</taxon>
        <taxon>Pseudomonadati</taxon>
        <taxon>Pseudomonadota</taxon>
        <taxon>Alphaproteobacteria</taxon>
        <taxon>Hyphomicrobiales</taxon>
        <taxon>Notoacmeibacteraceae</taxon>
        <taxon>Zhengella</taxon>
    </lineage>
</organism>
<reference evidence="1 2" key="1">
    <citation type="submission" date="2017-10" db="EMBL/GenBank/DDBJ databases">
        <title>Sedimentibacterium mangrovi gen. nov., sp. nov., a novel member of family Phyllobacteriacea isolated from mangrove sediment.</title>
        <authorList>
            <person name="Liao H."/>
            <person name="Tian Y."/>
        </authorList>
    </citation>
    <scope>NUCLEOTIDE SEQUENCE [LARGE SCALE GENOMIC DNA]</scope>
    <source>
        <strain evidence="1 2">X9-2-2</strain>
    </source>
</reference>
<dbReference type="Proteomes" id="UP000221168">
    <property type="component" value="Unassembled WGS sequence"/>
</dbReference>
<evidence type="ECO:0000313" key="1">
    <source>
        <dbReference type="EMBL" id="PHP64961.1"/>
    </source>
</evidence>
<name>A0A2G1QHM6_9HYPH</name>